<dbReference type="SUPFAM" id="SSF53822">
    <property type="entry name" value="Periplasmic binding protein-like I"/>
    <property type="match status" value="1"/>
</dbReference>
<feature type="region of interest" description="Disordered" evidence="4">
    <location>
        <begin position="325"/>
        <end position="345"/>
    </location>
</feature>
<proteinExistence type="predicted"/>
<dbReference type="InterPro" id="IPR010982">
    <property type="entry name" value="Lambda_DNA-bd_dom_sf"/>
</dbReference>
<evidence type="ECO:0000256" key="2">
    <source>
        <dbReference type="ARBA" id="ARBA00023125"/>
    </source>
</evidence>
<dbReference type="SUPFAM" id="SSF47413">
    <property type="entry name" value="lambda repressor-like DNA-binding domains"/>
    <property type="match status" value="1"/>
</dbReference>
<dbReference type="Gene3D" id="1.10.260.40">
    <property type="entry name" value="lambda repressor-like DNA-binding domains"/>
    <property type="match status" value="1"/>
</dbReference>
<evidence type="ECO:0000313" key="6">
    <source>
        <dbReference type="EMBL" id="NEE01027.1"/>
    </source>
</evidence>
<dbReference type="CDD" id="cd06267">
    <property type="entry name" value="PBP1_LacI_sugar_binding-like"/>
    <property type="match status" value="1"/>
</dbReference>
<sequence>MARARPTIADVAAHAGVSKGLVSFALNNRPGVAPQTRERILAIAEELGWQPSVRARSLSVARSFALGLVITRDPEIITSDPFYPSFIAGVERELSPAGQALVLSVVSNEREELASYRKLVADGRIDGAFITDLRHDDLRLGLVQELGLPAVTLGRPESRPGVSSIPAVAMEDAAGIEEAVDHLAGLGHRRIAHVAGPARMLHGSHRRQAFDTAMRRAGLEPDLVIETDFKAADGARATRHLLAGPDRPTAIVYANDPMAIAGLGVAQHAGLNVPGDLSITGFDGTDIGEHVYPALSTIVADPVRWGSAAARVLLRMIAGDPTEDVDLPPARFVRRKSSGPAPRTP</sequence>
<evidence type="ECO:0000256" key="3">
    <source>
        <dbReference type="ARBA" id="ARBA00023163"/>
    </source>
</evidence>
<keyword evidence="2" id="KW-0238">DNA-binding</keyword>
<evidence type="ECO:0000256" key="4">
    <source>
        <dbReference type="SAM" id="MobiDB-lite"/>
    </source>
</evidence>
<keyword evidence="7" id="KW-1185">Reference proteome</keyword>
<gene>
    <name evidence="6" type="ORF">G1H10_12705</name>
</gene>
<dbReference type="PROSITE" id="PS50932">
    <property type="entry name" value="HTH_LACI_2"/>
    <property type="match status" value="1"/>
</dbReference>
<dbReference type="InterPro" id="IPR028082">
    <property type="entry name" value="Peripla_BP_I"/>
</dbReference>
<evidence type="ECO:0000259" key="5">
    <source>
        <dbReference type="PROSITE" id="PS50932"/>
    </source>
</evidence>
<protein>
    <submittedName>
        <fullName evidence="6">LacI family transcriptional regulator</fullName>
    </submittedName>
</protein>
<feature type="domain" description="HTH lacI-type" evidence="5">
    <location>
        <begin position="6"/>
        <end position="60"/>
    </location>
</feature>
<evidence type="ECO:0000256" key="1">
    <source>
        <dbReference type="ARBA" id="ARBA00023015"/>
    </source>
</evidence>
<dbReference type="GO" id="GO:0003700">
    <property type="term" value="F:DNA-binding transcription factor activity"/>
    <property type="evidence" value="ECO:0007669"/>
    <property type="project" value="TreeGrafter"/>
</dbReference>
<dbReference type="EMBL" id="JAAGOA010000007">
    <property type="protein sequence ID" value="NEE01027.1"/>
    <property type="molecule type" value="Genomic_DNA"/>
</dbReference>
<reference evidence="6 7" key="1">
    <citation type="submission" date="2020-02" db="EMBL/GenBank/DDBJ databases">
        <authorList>
            <person name="Li X.-J."/>
            <person name="Han X.-M."/>
        </authorList>
    </citation>
    <scope>NUCLEOTIDE SEQUENCE [LARGE SCALE GENOMIC DNA]</scope>
    <source>
        <strain evidence="6 7">CCTCC AB 2017055</strain>
    </source>
</reference>
<keyword evidence="3" id="KW-0804">Transcription</keyword>
<dbReference type="Pfam" id="PF13377">
    <property type="entry name" value="Peripla_BP_3"/>
    <property type="match status" value="1"/>
</dbReference>
<dbReference type="AlphaFoldDB" id="A0A6L9S7N8"/>
<keyword evidence="1" id="KW-0805">Transcription regulation</keyword>
<dbReference type="Gene3D" id="3.40.50.2300">
    <property type="match status" value="2"/>
</dbReference>
<dbReference type="Pfam" id="PF00356">
    <property type="entry name" value="LacI"/>
    <property type="match status" value="1"/>
</dbReference>
<accession>A0A6L9S7N8</accession>
<dbReference type="InterPro" id="IPR000843">
    <property type="entry name" value="HTH_LacI"/>
</dbReference>
<dbReference type="CDD" id="cd01392">
    <property type="entry name" value="HTH_LacI"/>
    <property type="match status" value="1"/>
</dbReference>
<dbReference type="Proteomes" id="UP000475214">
    <property type="component" value="Unassembled WGS sequence"/>
</dbReference>
<organism evidence="6 7">
    <name type="scientific">Phytoactinopolyspora halotolerans</name>
    <dbReference type="NCBI Taxonomy" id="1981512"/>
    <lineage>
        <taxon>Bacteria</taxon>
        <taxon>Bacillati</taxon>
        <taxon>Actinomycetota</taxon>
        <taxon>Actinomycetes</taxon>
        <taxon>Jiangellales</taxon>
        <taxon>Jiangellaceae</taxon>
        <taxon>Phytoactinopolyspora</taxon>
    </lineage>
</organism>
<dbReference type="InterPro" id="IPR046335">
    <property type="entry name" value="LacI/GalR-like_sensor"/>
</dbReference>
<dbReference type="PANTHER" id="PTHR30146">
    <property type="entry name" value="LACI-RELATED TRANSCRIPTIONAL REPRESSOR"/>
    <property type="match status" value="1"/>
</dbReference>
<name>A0A6L9S7N8_9ACTN</name>
<dbReference type="RefSeq" id="WP_163737802.1">
    <property type="nucleotide sequence ID" value="NZ_JAAGOA010000007.1"/>
</dbReference>
<comment type="caution">
    <text evidence="6">The sequence shown here is derived from an EMBL/GenBank/DDBJ whole genome shotgun (WGS) entry which is preliminary data.</text>
</comment>
<dbReference type="PANTHER" id="PTHR30146:SF155">
    <property type="entry name" value="ALANINE RACEMASE"/>
    <property type="match status" value="1"/>
</dbReference>
<evidence type="ECO:0000313" key="7">
    <source>
        <dbReference type="Proteomes" id="UP000475214"/>
    </source>
</evidence>
<dbReference type="GO" id="GO:0000976">
    <property type="term" value="F:transcription cis-regulatory region binding"/>
    <property type="evidence" value="ECO:0007669"/>
    <property type="project" value="TreeGrafter"/>
</dbReference>
<dbReference type="SMART" id="SM00354">
    <property type="entry name" value="HTH_LACI"/>
    <property type="match status" value="1"/>
</dbReference>